<comment type="caution">
    <text evidence="1">The sequence shown here is derived from an EMBL/GenBank/DDBJ whole genome shotgun (WGS) entry which is preliminary data.</text>
</comment>
<organism evidence="1 2">
    <name type="scientific">Candidozyma auris</name>
    <name type="common">Yeast</name>
    <name type="synonym">Candida auris</name>
    <dbReference type="NCBI Taxonomy" id="498019"/>
    <lineage>
        <taxon>Eukaryota</taxon>
        <taxon>Fungi</taxon>
        <taxon>Dikarya</taxon>
        <taxon>Ascomycota</taxon>
        <taxon>Saccharomycotina</taxon>
        <taxon>Pichiomycetes</taxon>
        <taxon>Metschnikowiaceae</taxon>
        <taxon>Candidozyma</taxon>
    </lineage>
</organism>
<gene>
    <name evidence="1" type="ORF">QG37_01580</name>
</gene>
<evidence type="ECO:0000313" key="1">
    <source>
        <dbReference type="EMBL" id="KNE01391.1"/>
    </source>
</evidence>
<protein>
    <submittedName>
        <fullName evidence="1">Uncharacterized protein</fullName>
    </submittedName>
</protein>
<proteinExistence type="predicted"/>
<dbReference type="Proteomes" id="UP000037122">
    <property type="component" value="Unassembled WGS sequence"/>
</dbReference>
<reference evidence="2" key="1">
    <citation type="journal article" date="2015" name="BMC Genomics">
        <title>Draft genome of a commonly misdiagnosed multidrug resistant pathogen Candida auris.</title>
        <authorList>
            <person name="Chatterjee S."/>
            <person name="Alampalli S.V."/>
            <person name="Nageshan R.K."/>
            <person name="Chettiar S.T."/>
            <person name="Joshi S."/>
            <person name="Tatu U.S."/>
        </authorList>
    </citation>
    <scope>NUCLEOTIDE SEQUENCE [LARGE SCALE GENOMIC DNA]</scope>
    <source>
        <strain evidence="2">6684</strain>
    </source>
</reference>
<name>A0A0L0P5S5_CANAR</name>
<dbReference type="EMBL" id="LGST01000012">
    <property type="protein sequence ID" value="KNE01391.1"/>
    <property type="molecule type" value="Genomic_DNA"/>
</dbReference>
<accession>A0A0L0P5S5</accession>
<dbReference type="VEuPathDB" id="FungiDB:QG37_01580"/>
<sequence>MSGEWEVAVKGGLDMEMMFGRHTGKLDYRE</sequence>
<dbReference type="AlphaFoldDB" id="A0A0L0P5S5"/>
<evidence type="ECO:0000313" key="2">
    <source>
        <dbReference type="Proteomes" id="UP000037122"/>
    </source>
</evidence>